<feature type="domain" description="ATP-grasp" evidence="6">
    <location>
        <begin position="97"/>
        <end position="348"/>
    </location>
</feature>
<dbReference type="Pfam" id="PF00708">
    <property type="entry name" value="Acylphosphatase"/>
    <property type="match status" value="1"/>
</dbReference>
<dbReference type="Proteomes" id="UP000319756">
    <property type="component" value="Chromosome"/>
</dbReference>
<evidence type="ECO:0000313" key="8">
    <source>
        <dbReference type="EMBL" id="QDI91607.1"/>
    </source>
</evidence>
<sequence length="558" mass="63562">MFGGDFIMSNEHAWLSHLTNAVPKSAFGKRLSMYTIALEAWRRGIKVKFYRLEDPENKLRIRYSLSYRGKEYNFESSRGDLLTDQAYDICEDKDLTKQYLSKSDIPVPEGKRFMEDSSDEEIVDCAHKLGYPLVLKPVSENAGKGVMANIQGEDDLREALVHVRRELKYTDVLIEKRVPGEDFRLFVLDGLVGAVQRIPANIVGDGEHTVQELIDIKNSERKKNPHQSSRLIIIDKEVQHLIRLGGYTLNSVPKHGEQIYLREKASLSTGGEPIDVTGEISNEIKETAIQSVKAIPGLAECGVDIISDQSNKAGVVIEMNTRPGLGPHLFPVKGQARDIPKAFVDHYFPETMHVERTNLYFDFDNVIEPLKSRSMQQIELMSPPIGKLYAKRYIVSGDVQGVGYRKWIRKQALQHHLHGYTQNKKSGDVVVVVAGSNQDDVSVFKTLCYQGPDHAEVAKVKEKDYEKPVKMGFDIQKESKEKSLDKLKAKLQKEKADKEKMDQKITQLEHENNLAQQKLENVQQQKEQIEQIYTVLKNSRSWRYTQPLRNIGNITKRS</sequence>
<dbReference type="SUPFAM" id="SSF54975">
    <property type="entry name" value="Acylphosphatase/BLUF domain-like"/>
    <property type="match status" value="1"/>
</dbReference>
<evidence type="ECO:0000259" key="6">
    <source>
        <dbReference type="PROSITE" id="PS50975"/>
    </source>
</evidence>
<comment type="catalytic activity">
    <reaction evidence="3">
        <text>an acyl phosphate + H2O = a carboxylate + phosphate + H(+)</text>
        <dbReference type="Rhea" id="RHEA:14965"/>
        <dbReference type="ChEBI" id="CHEBI:15377"/>
        <dbReference type="ChEBI" id="CHEBI:15378"/>
        <dbReference type="ChEBI" id="CHEBI:29067"/>
        <dbReference type="ChEBI" id="CHEBI:43474"/>
        <dbReference type="ChEBI" id="CHEBI:59918"/>
        <dbReference type="EC" id="3.6.1.7"/>
    </reaction>
</comment>
<feature type="domain" description="Acylphosphatase-like" evidence="7">
    <location>
        <begin position="390"/>
        <end position="477"/>
    </location>
</feature>
<proteinExistence type="inferred from homology"/>
<keyword evidence="2" id="KW-0547">Nucleotide-binding</keyword>
<accession>A0A514LID8</accession>
<gene>
    <name evidence="8" type="ORF">EPH95_10880</name>
</gene>
<dbReference type="AlphaFoldDB" id="A0A514LID8"/>
<dbReference type="Gene3D" id="3.30.470.20">
    <property type="entry name" value="ATP-grasp fold, B domain"/>
    <property type="match status" value="2"/>
</dbReference>
<keyword evidence="2" id="KW-0067">ATP-binding</keyword>
<dbReference type="InterPro" id="IPR011761">
    <property type="entry name" value="ATP-grasp"/>
</dbReference>
<evidence type="ECO:0000256" key="4">
    <source>
        <dbReference type="RuleBase" id="RU004168"/>
    </source>
</evidence>
<dbReference type="GO" id="GO:0009432">
    <property type="term" value="P:SOS response"/>
    <property type="evidence" value="ECO:0007669"/>
    <property type="project" value="TreeGrafter"/>
</dbReference>
<dbReference type="PANTHER" id="PTHR21621">
    <property type="entry name" value="RIBOSOMAL PROTEIN S6 MODIFICATION PROTEIN"/>
    <property type="match status" value="1"/>
</dbReference>
<dbReference type="GO" id="GO:0005524">
    <property type="term" value="F:ATP binding"/>
    <property type="evidence" value="ECO:0007669"/>
    <property type="project" value="UniProtKB-UniRule"/>
</dbReference>
<keyword evidence="5" id="KW-0175">Coiled coil</keyword>
<evidence type="ECO:0000256" key="5">
    <source>
        <dbReference type="SAM" id="Coils"/>
    </source>
</evidence>
<evidence type="ECO:0000259" key="7">
    <source>
        <dbReference type="PROSITE" id="PS51160"/>
    </source>
</evidence>
<organism evidence="8 9">
    <name type="scientific">Salicibibacter halophilus</name>
    <dbReference type="NCBI Taxonomy" id="2502791"/>
    <lineage>
        <taxon>Bacteria</taxon>
        <taxon>Bacillati</taxon>
        <taxon>Bacillota</taxon>
        <taxon>Bacilli</taxon>
        <taxon>Bacillales</taxon>
        <taxon>Bacillaceae</taxon>
        <taxon>Salicibibacter</taxon>
    </lineage>
</organism>
<evidence type="ECO:0000256" key="3">
    <source>
        <dbReference type="PROSITE-ProRule" id="PRU00520"/>
    </source>
</evidence>
<protein>
    <recommendedName>
        <fullName evidence="1 3">acylphosphatase</fullName>
        <ecNumber evidence="3">3.6.1.7</ecNumber>
    </recommendedName>
</protein>
<feature type="active site" evidence="3">
    <location>
        <position position="405"/>
    </location>
</feature>
<dbReference type="GO" id="GO:0018169">
    <property type="term" value="F:ribosomal S6-glutamic acid ligase activity"/>
    <property type="evidence" value="ECO:0007669"/>
    <property type="project" value="TreeGrafter"/>
</dbReference>
<dbReference type="SMART" id="SM01209">
    <property type="entry name" value="GARS_A"/>
    <property type="match status" value="1"/>
</dbReference>
<comment type="similarity">
    <text evidence="4">Belongs to the acylphosphatase family.</text>
</comment>
<dbReference type="GO" id="GO:0005737">
    <property type="term" value="C:cytoplasm"/>
    <property type="evidence" value="ECO:0007669"/>
    <property type="project" value="TreeGrafter"/>
</dbReference>
<dbReference type="Gene3D" id="3.30.70.100">
    <property type="match status" value="1"/>
</dbReference>
<dbReference type="GO" id="GO:0003998">
    <property type="term" value="F:acylphosphatase activity"/>
    <property type="evidence" value="ECO:0007669"/>
    <property type="project" value="UniProtKB-EC"/>
</dbReference>
<feature type="coiled-coil region" evidence="5">
    <location>
        <begin position="477"/>
        <end position="539"/>
    </location>
</feature>
<dbReference type="GO" id="GO:0046872">
    <property type="term" value="F:metal ion binding"/>
    <property type="evidence" value="ECO:0007669"/>
    <property type="project" value="InterPro"/>
</dbReference>
<dbReference type="Pfam" id="PF02786">
    <property type="entry name" value="CPSase_L_D2"/>
    <property type="match status" value="1"/>
</dbReference>
<dbReference type="InterPro" id="IPR005479">
    <property type="entry name" value="CPAse_ATP-bd"/>
</dbReference>
<dbReference type="KEGG" id="sale:EPH95_10880"/>
<evidence type="ECO:0000313" key="9">
    <source>
        <dbReference type="Proteomes" id="UP000319756"/>
    </source>
</evidence>
<keyword evidence="9" id="KW-1185">Reference proteome</keyword>
<name>A0A514LID8_9BACI</name>
<dbReference type="PANTHER" id="PTHR21621:SF0">
    <property type="entry name" value="BETA-CITRYLGLUTAMATE SYNTHASE B-RELATED"/>
    <property type="match status" value="1"/>
</dbReference>
<dbReference type="SUPFAM" id="SSF56059">
    <property type="entry name" value="Glutathione synthetase ATP-binding domain-like"/>
    <property type="match status" value="1"/>
</dbReference>
<evidence type="ECO:0000256" key="1">
    <source>
        <dbReference type="ARBA" id="ARBA00015991"/>
    </source>
</evidence>
<keyword evidence="3" id="KW-0378">Hydrolase</keyword>
<evidence type="ECO:0000256" key="2">
    <source>
        <dbReference type="PROSITE-ProRule" id="PRU00409"/>
    </source>
</evidence>
<dbReference type="EC" id="3.6.1.7" evidence="3"/>
<reference evidence="9" key="1">
    <citation type="submission" date="2019-01" db="EMBL/GenBank/DDBJ databases">
        <title>Genomic analysis of Salicibibacter sp. NKC3-5.</title>
        <authorList>
            <person name="Oh Y.J."/>
        </authorList>
    </citation>
    <scope>NUCLEOTIDE SEQUENCE [LARGE SCALE GENOMIC DNA]</scope>
    <source>
        <strain evidence="9">NKC3-5</strain>
    </source>
</reference>
<dbReference type="InterPro" id="IPR001792">
    <property type="entry name" value="Acylphosphatase-like_dom"/>
</dbReference>
<dbReference type="EMBL" id="CP035485">
    <property type="protein sequence ID" value="QDI91607.1"/>
    <property type="molecule type" value="Genomic_DNA"/>
</dbReference>
<feature type="active site" evidence="3">
    <location>
        <position position="423"/>
    </location>
</feature>
<dbReference type="InterPro" id="IPR036046">
    <property type="entry name" value="Acylphosphatase-like_dom_sf"/>
</dbReference>
<dbReference type="PROSITE" id="PS50975">
    <property type="entry name" value="ATP_GRASP"/>
    <property type="match status" value="1"/>
</dbReference>
<dbReference type="PROSITE" id="PS51160">
    <property type="entry name" value="ACYLPHOSPHATASE_3"/>
    <property type="match status" value="1"/>
</dbReference>